<dbReference type="SUPFAM" id="SSF53850">
    <property type="entry name" value="Periplasmic binding protein-like II"/>
    <property type="match status" value="1"/>
</dbReference>
<dbReference type="PROSITE" id="PS51257">
    <property type="entry name" value="PROKAR_LIPOPROTEIN"/>
    <property type="match status" value="1"/>
</dbReference>
<reference evidence="2" key="1">
    <citation type="submission" date="2018-04" db="EMBL/GenBank/DDBJ databases">
        <authorList>
            <person name="Cornet L."/>
        </authorList>
    </citation>
    <scope>NUCLEOTIDE SEQUENCE [LARGE SCALE GENOMIC DNA]</scope>
</reference>
<proteinExistence type="predicted"/>
<dbReference type="PANTHER" id="PTHR43649">
    <property type="entry name" value="ARABINOSE-BINDING PROTEIN-RELATED"/>
    <property type="match status" value="1"/>
</dbReference>
<organism evidence="1 2">
    <name type="scientific">Shackletoniella antarctica</name>
    <dbReference type="NCBI Taxonomy" id="268115"/>
    <lineage>
        <taxon>Bacteria</taxon>
        <taxon>Bacillati</taxon>
        <taxon>Cyanobacteriota</taxon>
        <taxon>Cyanophyceae</taxon>
        <taxon>Oculatellales</taxon>
        <taxon>Oculatellaceae</taxon>
        <taxon>Shackletoniella</taxon>
    </lineage>
</organism>
<dbReference type="PANTHER" id="PTHR43649:SF12">
    <property type="entry name" value="DIACETYLCHITOBIOSE BINDING PROTEIN DASA"/>
    <property type="match status" value="1"/>
</dbReference>
<dbReference type="InterPro" id="IPR006059">
    <property type="entry name" value="SBP"/>
</dbReference>
<evidence type="ECO:0000313" key="1">
    <source>
        <dbReference type="EMBL" id="PZO35850.1"/>
    </source>
</evidence>
<dbReference type="InterPro" id="IPR050490">
    <property type="entry name" value="Bact_solute-bd_prot1"/>
</dbReference>
<evidence type="ECO:0000313" key="2">
    <source>
        <dbReference type="Proteomes" id="UP000249081"/>
    </source>
</evidence>
<reference evidence="1 2" key="2">
    <citation type="submission" date="2018-06" db="EMBL/GenBank/DDBJ databases">
        <title>Metagenomic assembly of (sub)arctic Cyanobacteria and their associated microbiome from non-axenic cultures.</title>
        <authorList>
            <person name="Baurain D."/>
        </authorList>
    </citation>
    <scope>NUCLEOTIDE SEQUENCE [LARGE SCALE GENOMIC DNA]</scope>
    <source>
        <strain evidence="1">ULC041bin1</strain>
    </source>
</reference>
<accession>A0A2W4VV68</accession>
<dbReference type="AlphaFoldDB" id="A0A2W4VV68"/>
<dbReference type="EMBL" id="QBMN01000157">
    <property type="protein sequence ID" value="PZO35850.1"/>
    <property type="molecule type" value="Genomic_DNA"/>
</dbReference>
<name>A0A2W4VV68_9CYAN</name>
<dbReference type="Proteomes" id="UP000249081">
    <property type="component" value="Unassembled WGS sequence"/>
</dbReference>
<dbReference type="Gene3D" id="3.40.190.10">
    <property type="entry name" value="Periplasmic binding protein-like II"/>
    <property type="match status" value="1"/>
</dbReference>
<gene>
    <name evidence="1" type="ORF">DCF17_18105</name>
</gene>
<protein>
    <submittedName>
        <fullName evidence="1">ABC transporter substrate-binding protein</fullName>
    </submittedName>
</protein>
<dbReference type="CDD" id="cd13585">
    <property type="entry name" value="PBP2_TMBP_like"/>
    <property type="match status" value="1"/>
</dbReference>
<comment type="caution">
    <text evidence="1">The sequence shown here is derived from an EMBL/GenBank/DDBJ whole genome shotgun (WGS) entry which is preliminary data.</text>
</comment>
<dbReference type="Pfam" id="PF01547">
    <property type="entry name" value="SBP_bac_1"/>
    <property type="match status" value="1"/>
</dbReference>
<sequence length="426" mass="45831">MRLRATARFGLFALLGLMISWLVACGSGQPSATAPADGSQEVEFWTMQLQPDFTDYFNGLIADYEAQNPGTTVRWVDVPWADMQSKILTAVTAGTAPDVVNLNPDFAAQLASRNAWMPLDDKISAEAKQVYLPNIWQANTLNGQSFGIPWYLTTNVTLHNQALLDEAGVEPPTTYAELAEVARQVKDATGKYAFFTTFVPEDSADVLQSFVQMGVPLVDDQGQAAFDTAAGRAVFQYWTDLYQRSLLPREVLTQGHRRAIELFQAGEVALLSTGAEFFPTIEANAPDIAAVTGSGPQITGDTGKTNVAVMNLVIPAATDVPEAAVDFALYLTNDANQLSFAQAANVLPSTTGALEDGYFAVEGTRGVEKARSVSAEQMNQAEVLIPAMDGIKELQAIVYDNLQAAMLGQKTVDQAVSDAAAAWNSR</sequence>